<evidence type="ECO:0000256" key="1">
    <source>
        <dbReference type="SAM" id="MobiDB-lite"/>
    </source>
</evidence>
<feature type="compositionally biased region" description="Basic and acidic residues" evidence="1">
    <location>
        <begin position="139"/>
        <end position="151"/>
    </location>
</feature>
<feature type="region of interest" description="Disordered" evidence="1">
    <location>
        <begin position="17"/>
        <end position="222"/>
    </location>
</feature>
<feature type="compositionally biased region" description="Basic and acidic residues" evidence="1">
    <location>
        <begin position="26"/>
        <end position="36"/>
    </location>
</feature>
<dbReference type="EMBL" id="ADZU01000015">
    <property type="protein sequence ID" value="EFS92955.1"/>
    <property type="molecule type" value="Genomic_DNA"/>
</dbReference>
<dbReference type="Proteomes" id="UP000003179">
    <property type="component" value="Unassembled WGS sequence"/>
</dbReference>
<feature type="compositionally biased region" description="Basic and acidic residues" evidence="1">
    <location>
        <begin position="64"/>
        <end position="85"/>
    </location>
</feature>
<evidence type="ECO:0000313" key="2">
    <source>
        <dbReference type="EMBL" id="EFS92955.1"/>
    </source>
</evidence>
<organism evidence="2 3">
    <name type="scientific">Cutibacterium modestum HL044PA1</name>
    <dbReference type="NCBI Taxonomy" id="765109"/>
    <lineage>
        <taxon>Bacteria</taxon>
        <taxon>Bacillati</taxon>
        <taxon>Actinomycetota</taxon>
        <taxon>Actinomycetes</taxon>
        <taxon>Propionibacteriales</taxon>
        <taxon>Propionibacteriaceae</taxon>
        <taxon>Cutibacterium</taxon>
        <taxon>Cutibacterium modestum</taxon>
    </lineage>
</organism>
<accession>A0ABN0C6K9</accession>
<gene>
    <name evidence="2" type="ORF">HMPREF9607_00805</name>
</gene>
<evidence type="ECO:0000313" key="3">
    <source>
        <dbReference type="Proteomes" id="UP000003179"/>
    </source>
</evidence>
<reference evidence="2" key="1">
    <citation type="submission" date="2010-08" db="EMBL/GenBank/DDBJ databases">
        <authorList>
            <person name="Weinstock G."/>
            <person name="Sodergren E."/>
            <person name="Clifton S."/>
            <person name="Fulton L."/>
            <person name="Fulton B."/>
            <person name="Courtney L."/>
            <person name="Fronick C."/>
            <person name="Harrison M."/>
            <person name="Strong C."/>
            <person name="Farmer C."/>
            <person name="Delahaunty K."/>
            <person name="Markovic C."/>
            <person name="Hall O."/>
            <person name="Minx P."/>
            <person name="Tomlinson C."/>
            <person name="Mitreva M."/>
            <person name="Hou S."/>
            <person name="Chen J."/>
            <person name="Wollam A."/>
            <person name="Pepin K.H."/>
            <person name="Johnson M."/>
            <person name="Bhonagiri V."/>
            <person name="Zhang X."/>
            <person name="Suruliraj S."/>
            <person name="Warren W."/>
            <person name="Chinwalla A."/>
            <person name="Mardis E.R."/>
            <person name="Wilson R.K."/>
        </authorList>
    </citation>
    <scope>NUCLEOTIDE SEQUENCE [LARGE SCALE GENOMIC DNA]</scope>
    <source>
        <strain evidence="2">HL044PA1</strain>
    </source>
</reference>
<proteinExistence type="predicted"/>
<sequence>MLTSCVTTLSTCTACSLSHTSNSSIERAENRERHDLANSGRASGGHQNQRHRTVSPRRGGTLATEHHPAAPTASREHAGRPDTGSRRPRRDRPPAQRGYGLCTRHRPSAGKPAAGTAARPVRDQMRERARPSLCPSRTLVHETRAPPDNPRRCSCAPAPHQPRRRRIPHPHARPGTRAGRLPGRYPQSPGSLVRVPAPLPRPRRTPRKPRHLEPPTTRSDRMDFPCRNAVYLRNHHHGDASQHLPHGHVRADDPTALL</sequence>
<protein>
    <submittedName>
        <fullName evidence="2">Uncharacterized protein</fullName>
    </submittedName>
</protein>
<feature type="compositionally biased region" description="Basic and acidic residues" evidence="1">
    <location>
        <begin position="249"/>
        <end position="258"/>
    </location>
</feature>
<feature type="compositionally biased region" description="Basic residues" evidence="1">
    <location>
        <begin position="161"/>
        <end position="174"/>
    </location>
</feature>
<name>A0ABN0C6K9_9ACTN</name>
<feature type="compositionally biased region" description="Basic residues" evidence="1">
    <location>
        <begin position="201"/>
        <end position="210"/>
    </location>
</feature>
<feature type="compositionally biased region" description="Basic and acidic residues" evidence="1">
    <location>
        <begin position="120"/>
        <end position="130"/>
    </location>
</feature>
<feature type="region of interest" description="Disordered" evidence="1">
    <location>
        <begin position="237"/>
        <end position="258"/>
    </location>
</feature>
<keyword evidence="3" id="KW-1185">Reference proteome</keyword>
<comment type="caution">
    <text evidence="2">The sequence shown here is derived from an EMBL/GenBank/DDBJ whole genome shotgun (WGS) entry which is preliminary data.</text>
</comment>